<dbReference type="EMBL" id="BMEY01000025">
    <property type="protein sequence ID" value="GGA89770.1"/>
    <property type="molecule type" value="Genomic_DNA"/>
</dbReference>
<gene>
    <name evidence="3" type="ORF">GCM10008025_35470</name>
</gene>
<proteinExistence type="predicted"/>
<reference evidence="3" key="2">
    <citation type="submission" date="2020-09" db="EMBL/GenBank/DDBJ databases">
        <authorList>
            <person name="Sun Q."/>
            <person name="Zhou Y."/>
        </authorList>
    </citation>
    <scope>NUCLEOTIDE SEQUENCE</scope>
    <source>
        <strain evidence="3">CGMCC 1.12408</strain>
    </source>
</reference>
<reference evidence="3" key="1">
    <citation type="journal article" date="2014" name="Int. J. Syst. Evol. Microbiol.">
        <title>Complete genome sequence of Corynebacterium casei LMG S-19264T (=DSM 44701T), isolated from a smear-ripened cheese.</title>
        <authorList>
            <consortium name="US DOE Joint Genome Institute (JGI-PGF)"/>
            <person name="Walter F."/>
            <person name="Albersmeier A."/>
            <person name="Kalinowski J."/>
            <person name="Ruckert C."/>
        </authorList>
    </citation>
    <scope>NUCLEOTIDE SEQUENCE</scope>
    <source>
        <strain evidence="3">CGMCC 1.12408</strain>
    </source>
</reference>
<evidence type="ECO:0000313" key="3">
    <source>
        <dbReference type="EMBL" id="GGA89770.1"/>
    </source>
</evidence>
<keyword evidence="2" id="KW-0472">Membrane</keyword>
<evidence type="ECO:0008006" key="5">
    <source>
        <dbReference type="Google" id="ProtNLM"/>
    </source>
</evidence>
<accession>A0A916S9E8</accession>
<keyword evidence="2" id="KW-0812">Transmembrane</keyword>
<feature type="transmembrane region" description="Helical" evidence="2">
    <location>
        <begin position="45"/>
        <end position="66"/>
    </location>
</feature>
<evidence type="ECO:0000313" key="4">
    <source>
        <dbReference type="Proteomes" id="UP000613512"/>
    </source>
</evidence>
<feature type="region of interest" description="Disordered" evidence="1">
    <location>
        <begin position="1"/>
        <end position="22"/>
    </location>
</feature>
<keyword evidence="4" id="KW-1185">Reference proteome</keyword>
<keyword evidence="2" id="KW-1133">Transmembrane helix</keyword>
<feature type="compositionally biased region" description="Basic and acidic residues" evidence="1">
    <location>
        <begin position="1"/>
        <end position="11"/>
    </location>
</feature>
<protein>
    <recommendedName>
        <fullName evidence="5">DUF4367 domain-containing protein</fullName>
    </recommendedName>
</protein>
<evidence type="ECO:0000256" key="2">
    <source>
        <dbReference type="SAM" id="Phobius"/>
    </source>
</evidence>
<dbReference type="Proteomes" id="UP000613512">
    <property type="component" value="Unassembled WGS sequence"/>
</dbReference>
<dbReference type="AlphaFoldDB" id="A0A916S9E8"/>
<sequence length="239" mass="27666">MNKDSIERKLETMPQTKLSHEKKDKMLQTIIQQRESKQPQGKKNWFGWLAPIGGTIVVAMLVWIIVIPNFDTTTPQAEYVAEEELASIQKLWKFSGMIQLPTYAPFTVGEVYYQELFVNGIDDILEAKAEFLLPQITYFSSDNPDNKLMTVYLTSTDHDHLYEDIGEGEYNEIVEFENGLQAEYYTPSNEVSHFSWIEEGYHITITTLSPEDNPISLEEIIKVAESFKLYEITDEEKKF</sequence>
<organism evidence="3 4">
    <name type="scientific">Ornithinibacillus halotolerans</name>
    <dbReference type="NCBI Taxonomy" id="1274357"/>
    <lineage>
        <taxon>Bacteria</taxon>
        <taxon>Bacillati</taxon>
        <taxon>Bacillota</taxon>
        <taxon>Bacilli</taxon>
        <taxon>Bacillales</taxon>
        <taxon>Bacillaceae</taxon>
        <taxon>Ornithinibacillus</taxon>
    </lineage>
</organism>
<evidence type="ECO:0000256" key="1">
    <source>
        <dbReference type="SAM" id="MobiDB-lite"/>
    </source>
</evidence>
<name>A0A916S9E8_9BACI</name>
<comment type="caution">
    <text evidence="3">The sequence shown here is derived from an EMBL/GenBank/DDBJ whole genome shotgun (WGS) entry which is preliminary data.</text>
</comment>
<dbReference type="RefSeq" id="WP_188386017.1">
    <property type="nucleotide sequence ID" value="NZ_BMEY01000025.1"/>
</dbReference>